<feature type="transmembrane region" description="Helical" evidence="12">
    <location>
        <begin position="387"/>
        <end position="407"/>
    </location>
</feature>
<evidence type="ECO:0000256" key="9">
    <source>
        <dbReference type="ARBA" id="ARBA00022989"/>
    </source>
</evidence>
<dbReference type="Proteomes" id="UP000235672">
    <property type="component" value="Unassembled WGS sequence"/>
</dbReference>
<sequence>MASKEKGAPAPPKDEDANPLVQRQAANDTWLMLLVFRFINVLCVATFFQPDEYFQSLEPAWQMAFGPQSGAWITWEWQHQLRSSLHPALFATVYYLAEKFMTGVSCFPQFQAMILSILPNVVQGIFAAMGDYYTWQLAERMYGIGSKSTSAVLFMIMMSPWQWFCSTRTFSNSLEMTLTIMALYYWPWNITSDTILGPGCDPSLRDPEGRVLRAKPTVSGAFATPGSVKRLRISLLLAATACILRPTNGLIWFSILTSTLTRFFSKDGALVSDYIILFREAIICGSAVLAVSTVSDFYYFGEWTFPPYQWLHFNISQDLAVFYGRNDWHYYLSQGLPLLLTTYLPFTLVAIFHSTSAPTSSITFILTSTILLTLTTLSLISHKEVRFIYPLLPLLHVLTAPTISSFFTTTTTNTSHPPPFPSTPLITKTTKTHRKPLLYILALLNLTIAFYTTQIHQRGPLTVTTFLRQEYETLALDDHGNLLSSPRANEYAEFNKTTDYDDAETFVGFLMPCHSTPWRSKLVHPGLKAWALGCEPPLHLVAGSKAREEYRDEADRFYDDPVRFLKEEVSTRERPWPRYIVGFEGIEGVLREYYEGEMKGHVVMERWRGFSSHWHDDDRRRGDIVVWGFGEGSQE</sequence>
<keyword evidence="14" id="KW-1185">Reference proteome</keyword>
<dbReference type="UniPathway" id="UPA00196"/>
<evidence type="ECO:0000256" key="11">
    <source>
        <dbReference type="ARBA" id="ARBA00024708"/>
    </source>
</evidence>
<comment type="subcellular location">
    <subcellularLocation>
        <location evidence="1 12">Endoplasmic reticulum membrane</location>
        <topology evidence="1 12">Multi-pass membrane protein</topology>
    </subcellularLocation>
</comment>
<feature type="transmembrane region" description="Helical" evidence="12">
    <location>
        <begin position="235"/>
        <end position="255"/>
    </location>
</feature>
<dbReference type="AlphaFoldDB" id="A0A2J6QIM5"/>
<feature type="transmembrane region" description="Helical" evidence="12">
    <location>
        <begin position="29"/>
        <end position="48"/>
    </location>
</feature>
<dbReference type="EMBL" id="KZ613468">
    <property type="protein sequence ID" value="PMD26109.1"/>
    <property type="molecule type" value="Genomic_DNA"/>
</dbReference>
<evidence type="ECO:0000256" key="7">
    <source>
        <dbReference type="ARBA" id="ARBA00022692"/>
    </source>
</evidence>
<feature type="transmembrane region" description="Helical" evidence="12">
    <location>
        <begin position="361"/>
        <end position="380"/>
    </location>
</feature>
<name>A0A2J6QIM5_9HELO</name>
<feature type="transmembrane region" description="Helical" evidence="12">
    <location>
        <begin position="335"/>
        <end position="355"/>
    </location>
</feature>
<dbReference type="InterPro" id="IPR005599">
    <property type="entry name" value="GPI_mannosylTrfase"/>
</dbReference>
<evidence type="ECO:0000256" key="6">
    <source>
        <dbReference type="ARBA" id="ARBA00022679"/>
    </source>
</evidence>
<comment type="similarity">
    <text evidence="3">Belongs to the glycosyltransferase 22 family. PIGB subfamily.</text>
</comment>
<keyword evidence="4" id="KW-0337">GPI-anchor biosynthesis</keyword>
<evidence type="ECO:0000256" key="4">
    <source>
        <dbReference type="ARBA" id="ARBA00022502"/>
    </source>
</evidence>
<reference evidence="13 14" key="1">
    <citation type="submission" date="2016-05" db="EMBL/GenBank/DDBJ databases">
        <title>A degradative enzymes factory behind the ericoid mycorrhizal symbiosis.</title>
        <authorList>
            <consortium name="DOE Joint Genome Institute"/>
            <person name="Martino E."/>
            <person name="Morin E."/>
            <person name="Grelet G."/>
            <person name="Kuo A."/>
            <person name="Kohler A."/>
            <person name="Daghino S."/>
            <person name="Barry K."/>
            <person name="Choi C."/>
            <person name="Cichocki N."/>
            <person name="Clum A."/>
            <person name="Copeland A."/>
            <person name="Hainaut M."/>
            <person name="Haridas S."/>
            <person name="Labutti K."/>
            <person name="Lindquist E."/>
            <person name="Lipzen A."/>
            <person name="Khouja H.-R."/>
            <person name="Murat C."/>
            <person name="Ohm R."/>
            <person name="Olson A."/>
            <person name="Spatafora J."/>
            <person name="Veneault-Fourrey C."/>
            <person name="Henrissat B."/>
            <person name="Grigoriev I."/>
            <person name="Martin F."/>
            <person name="Perotto S."/>
        </authorList>
    </citation>
    <scope>NUCLEOTIDE SEQUENCE [LARGE SCALE GENOMIC DNA]</scope>
    <source>
        <strain evidence="13 14">UAMH 7357</strain>
    </source>
</reference>
<keyword evidence="5 12" id="KW-0328">Glycosyltransferase</keyword>
<dbReference type="Pfam" id="PF03901">
    <property type="entry name" value="Glyco_transf_22"/>
    <property type="match status" value="1"/>
</dbReference>
<keyword evidence="6 13" id="KW-0808">Transferase</keyword>
<comment type="pathway">
    <text evidence="2">Glycolipid biosynthesis; glycosylphosphatidylinositol-anchor biosynthesis.</text>
</comment>
<organism evidence="13 14">
    <name type="scientific">Hyaloscypha hepaticicola</name>
    <dbReference type="NCBI Taxonomy" id="2082293"/>
    <lineage>
        <taxon>Eukaryota</taxon>
        <taxon>Fungi</taxon>
        <taxon>Dikarya</taxon>
        <taxon>Ascomycota</taxon>
        <taxon>Pezizomycotina</taxon>
        <taxon>Leotiomycetes</taxon>
        <taxon>Helotiales</taxon>
        <taxon>Hyaloscyphaceae</taxon>
        <taxon>Hyaloscypha</taxon>
    </lineage>
</organism>
<evidence type="ECO:0000256" key="1">
    <source>
        <dbReference type="ARBA" id="ARBA00004477"/>
    </source>
</evidence>
<dbReference type="PANTHER" id="PTHR22760">
    <property type="entry name" value="GLYCOSYLTRANSFERASE"/>
    <property type="match status" value="1"/>
</dbReference>
<evidence type="ECO:0000256" key="8">
    <source>
        <dbReference type="ARBA" id="ARBA00022824"/>
    </source>
</evidence>
<dbReference type="GO" id="GO:0000026">
    <property type="term" value="F:alpha-1,2-mannosyltransferase activity"/>
    <property type="evidence" value="ECO:0007669"/>
    <property type="project" value="TreeGrafter"/>
</dbReference>
<dbReference type="STRING" id="1745343.A0A2J6QIM5"/>
<dbReference type="EC" id="2.4.1.-" evidence="12"/>
<dbReference type="OrthoDB" id="416834at2759"/>
<keyword evidence="10 12" id="KW-0472">Membrane</keyword>
<evidence type="ECO:0000256" key="2">
    <source>
        <dbReference type="ARBA" id="ARBA00004687"/>
    </source>
</evidence>
<dbReference type="PANTHER" id="PTHR22760:SF4">
    <property type="entry name" value="GPI MANNOSYLTRANSFERASE 3"/>
    <property type="match status" value="1"/>
</dbReference>
<dbReference type="GO" id="GO:0006506">
    <property type="term" value="P:GPI anchor biosynthetic process"/>
    <property type="evidence" value="ECO:0007669"/>
    <property type="project" value="UniProtKB-UniPathway"/>
</dbReference>
<feature type="transmembrane region" description="Helical" evidence="12">
    <location>
        <begin position="275"/>
        <end position="300"/>
    </location>
</feature>
<evidence type="ECO:0000256" key="3">
    <source>
        <dbReference type="ARBA" id="ARBA00006065"/>
    </source>
</evidence>
<keyword evidence="9 12" id="KW-1133">Transmembrane helix</keyword>
<gene>
    <name evidence="13" type="ORF">NA56DRAFT_641640</name>
</gene>
<evidence type="ECO:0000256" key="5">
    <source>
        <dbReference type="ARBA" id="ARBA00022676"/>
    </source>
</evidence>
<protein>
    <recommendedName>
        <fullName evidence="12">Mannosyltransferase</fullName>
        <ecNumber evidence="12">2.4.1.-</ecNumber>
    </recommendedName>
</protein>
<evidence type="ECO:0000313" key="13">
    <source>
        <dbReference type="EMBL" id="PMD26109.1"/>
    </source>
</evidence>
<keyword evidence="7 12" id="KW-0812">Transmembrane</keyword>
<evidence type="ECO:0000256" key="10">
    <source>
        <dbReference type="ARBA" id="ARBA00023136"/>
    </source>
</evidence>
<comment type="function">
    <text evidence="11">Mannosyltransferase involved in glycosylphosphatidylinositol-anchor biosynthesis. Transfers the third mannose to Man2-GlcN-acyl-PI during GPI precursor assembly.</text>
</comment>
<accession>A0A2J6QIM5</accession>
<evidence type="ECO:0000313" key="14">
    <source>
        <dbReference type="Proteomes" id="UP000235672"/>
    </source>
</evidence>
<proteinExistence type="inferred from homology"/>
<feature type="transmembrane region" description="Helical" evidence="12">
    <location>
        <begin position="436"/>
        <end position="453"/>
    </location>
</feature>
<evidence type="ECO:0000256" key="12">
    <source>
        <dbReference type="RuleBase" id="RU363075"/>
    </source>
</evidence>
<dbReference type="GO" id="GO:0005789">
    <property type="term" value="C:endoplasmic reticulum membrane"/>
    <property type="evidence" value="ECO:0007669"/>
    <property type="project" value="UniProtKB-SubCell"/>
</dbReference>
<keyword evidence="8 12" id="KW-0256">Endoplasmic reticulum</keyword>